<evidence type="ECO:0000313" key="3">
    <source>
        <dbReference type="EMBL" id="ABI69032.1"/>
    </source>
</evidence>
<dbReference type="PANTHER" id="PTHR37507:SF2">
    <property type="entry name" value="SPORULATION PROTEIN YDCC"/>
    <property type="match status" value="1"/>
</dbReference>
<feature type="region of interest" description="Disordered" evidence="1">
    <location>
        <begin position="73"/>
        <end position="95"/>
    </location>
</feature>
<feature type="domain" description="DUF4412" evidence="2">
    <location>
        <begin position="121"/>
        <end position="227"/>
    </location>
</feature>
<dbReference type="Proteomes" id="UP000001968">
    <property type="component" value="Chromosome"/>
</dbReference>
<gene>
    <name evidence="3" type="ordered locus">Swol_1734</name>
</gene>
<dbReference type="EMBL" id="CP000448">
    <property type="protein sequence ID" value="ABI69032.1"/>
    <property type="molecule type" value="Genomic_DNA"/>
</dbReference>
<dbReference type="SUPFAM" id="SSF89392">
    <property type="entry name" value="Prokaryotic lipoproteins and lipoprotein localization factors"/>
    <property type="match status" value="1"/>
</dbReference>
<dbReference type="OrthoDB" id="1807188at2"/>
<dbReference type="STRING" id="335541.Swol_1734"/>
<keyword evidence="4" id="KW-1185">Reference proteome</keyword>
<dbReference type="AlphaFoldDB" id="Q0AW72"/>
<accession>Q0AW72</accession>
<dbReference type="Gene3D" id="2.50.20.10">
    <property type="entry name" value="Lipoprotein localisation LolA/LolB/LppX"/>
    <property type="match status" value="1"/>
</dbReference>
<evidence type="ECO:0000259" key="2">
    <source>
        <dbReference type="Pfam" id="PF14371"/>
    </source>
</evidence>
<dbReference type="Pfam" id="PF14371">
    <property type="entry name" value="DUF4412"/>
    <property type="match status" value="1"/>
</dbReference>
<organism evidence="3 4">
    <name type="scientific">Syntrophomonas wolfei subsp. wolfei (strain DSM 2245B / Goettingen)</name>
    <dbReference type="NCBI Taxonomy" id="335541"/>
    <lineage>
        <taxon>Bacteria</taxon>
        <taxon>Bacillati</taxon>
        <taxon>Bacillota</taxon>
        <taxon>Clostridia</taxon>
        <taxon>Eubacteriales</taxon>
        <taxon>Syntrophomonadaceae</taxon>
        <taxon>Syntrophomonas</taxon>
    </lineage>
</organism>
<dbReference type="KEGG" id="swo:Swol_1734"/>
<proteinExistence type="predicted"/>
<dbReference type="eggNOG" id="COG2834">
    <property type="taxonomic scope" value="Bacteria"/>
</dbReference>
<dbReference type="HOGENOM" id="CLU_099781_0_0_9"/>
<protein>
    <recommendedName>
        <fullName evidence="2">DUF4412 domain-containing protein</fullName>
    </recommendedName>
</protein>
<dbReference type="InterPro" id="IPR029046">
    <property type="entry name" value="LolA/LolB/LppX"/>
</dbReference>
<evidence type="ECO:0000313" key="4">
    <source>
        <dbReference type="Proteomes" id="UP000001968"/>
    </source>
</evidence>
<dbReference type="InterPro" id="IPR052944">
    <property type="entry name" value="Sporulation_related"/>
</dbReference>
<reference evidence="4" key="1">
    <citation type="journal article" date="2010" name="Environ. Microbiol.">
        <title>The genome of Syntrophomonas wolfei: new insights into syntrophic metabolism and biohydrogen production.</title>
        <authorList>
            <person name="Sieber J.R."/>
            <person name="Sims D.R."/>
            <person name="Han C."/>
            <person name="Kim E."/>
            <person name="Lykidis A."/>
            <person name="Lapidus A.L."/>
            <person name="McDonnald E."/>
            <person name="Rohlin L."/>
            <person name="Culley D.E."/>
            <person name="Gunsalus R."/>
            <person name="McInerney M.J."/>
        </authorList>
    </citation>
    <scope>NUCLEOTIDE SEQUENCE [LARGE SCALE GENOMIC DNA]</scope>
    <source>
        <strain evidence="4">DSM 2245B / Goettingen</strain>
    </source>
</reference>
<sequence length="282" mass="31456">MKSRLLVRLYFSRTVPVNIILELKKKEIRIELRIYYKKVERMMNLKKNLPLTLCLLALFLFTALLAGCGTAPQDTSAPADKEASAPSSDKLSDSEPILKDLLGKGKAVSEMSFDCETQIGEQKMLVKTWIKGKKVRSEMESPEAVGKIINIIDSAAGVVYVYQPEQKMATKMDISMAQQDGSSSPQEDLEAMNPDKMKYVGKDTIDGKKCLVYEITADNSGTSKVWLWEENGIPLRMEATADGEKLVIVYRNIKVGGIPDSMFELPEGTQIMEFNMPTMPTP</sequence>
<dbReference type="InterPro" id="IPR025524">
    <property type="entry name" value="DUF4412"/>
</dbReference>
<name>Q0AW72_SYNWW</name>
<evidence type="ECO:0000256" key="1">
    <source>
        <dbReference type="SAM" id="MobiDB-lite"/>
    </source>
</evidence>
<dbReference type="PANTHER" id="PTHR37507">
    <property type="entry name" value="SPORULATION PROTEIN YDCC"/>
    <property type="match status" value="1"/>
</dbReference>